<keyword evidence="10 13" id="KW-0238">DNA-binding</keyword>
<dbReference type="GO" id="GO:0003723">
    <property type="term" value="F:RNA binding"/>
    <property type="evidence" value="ECO:0007669"/>
    <property type="project" value="UniProtKB-UniRule"/>
</dbReference>
<evidence type="ECO:0000256" key="2">
    <source>
        <dbReference type="ARBA" id="ARBA00005244"/>
    </source>
</evidence>
<keyword evidence="5 13" id="KW-0255">Endonuclease</keyword>
<evidence type="ECO:0000256" key="11">
    <source>
        <dbReference type="ARBA" id="ARBA00023211"/>
    </source>
</evidence>
<dbReference type="Gene3D" id="1.10.30.50">
    <property type="match status" value="1"/>
</dbReference>
<dbReference type="InterPro" id="IPR033114">
    <property type="entry name" value="HNH_CAS9"/>
</dbReference>
<dbReference type="GO" id="GO:0003677">
    <property type="term" value="F:DNA binding"/>
    <property type="evidence" value="ECO:0007669"/>
    <property type="project" value="UniProtKB-UniRule"/>
</dbReference>
<proteinExistence type="inferred from homology"/>
<dbReference type="Pfam" id="PF16592">
    <property type="entry name" value="Cas9_REC"/>
    <property type="match status" value="1"/>
</dbReference>
<evidence type="ECO:0000256" key="10">
    <source>
        <dbReference type="ARBA" id="ARBA00023125"/>
    </source>
</evidence>
<dbReference type="InterPro" id="IPR036397">
    <property type="entry name" value="RNaseH_sf"/>
</dbReference>
<dbReference type="InterPro" id="IPR032240">
    <property type="entry name" value="Cas9_REC"/>
</dbReference>
<dbReference type="InterPro" id="IPR032239">
    <property type="entry name" value="Cas9-BH"/>
</dbReference>
<keyword evidence="7 13" id="KW-0460">Magnesium</keyword>
<keyword evidence="3 13" id="KW-0540">Nuclease</keyword>
<dbReference type="GO" id="GO:0004519">
    <property type="term" value="F:endonuclease activity"/>
    <property type="evidence" value="ECO:0007669"/>
    <property type="project" value="UniProtKB-UniRule"/>
</dbReference>
<dbReference type="Gene3D" id="3.30.420.10">
    <property type="entry name" value="Ribonuclease H-like superfamily/Ribonuclease H"/>
    <property type="match status" value="1"/>
</dbReference>
<dbReference type="GO" id="GO:0046872">
    <property type="term" value="F:metal ion binding"/>
    <property type="evidence" value="ECO:0007669"/>
    <property type="project" value="UniProtKB-UniRule"/>
</dbReference>
<keyword evidence="4 13" id="KW-0479">Metal-binding</keyword>
<keyword evidence="6 13" id="KW-0378">Hydrolase</keyword>
<keyword evidence="8 13" id="KW-0694">RNA-binding</keyword>
<dbReference type="EC" id="3.1.-.-" evidence="13"/>
<evidence type="ECO:0000256" key="13">
    <source>
        <dbReference type="HAMAP-Rule" id="MF_01480"/>
    </source>
</evidence>
<dbReference type="InterPro" id="IPR032237">
    <property type="entry name" value="Cas9_PI"/>
</dbReference>
<evidence type="ECO:0000256" key="3">
    <source>
        <dbReference type="ARBA" id="ARBA00022722"/>
    </source>
</evidence>
<name>A0AAE6R4H0_9STRE</name>
<evidence type="ECO:0000259" key="14">
    <source>
        <dbReference type="PROSITE" id="PS51749"/>
    </source>
</evidence>
<keyword evidence="16" id="KW-1185">Reference proteome</keyword>
<evidence type="ECO:0000256" key="12">
    <source>
        <dbReference type="ARBA" id="ARBA00046380"/>
    </source>
</evidence>
<feature type="binding site" evidence="13">
    <location>
        <position position="801"/>
    </location>
    <ligand>
        <name>Mg(2+)</name>
        <dbReference type="ChEBI" id="CHEBI:18420"/>
        <label>2</label>
    </ligand>
</feature>
<sequence length="1405" mass="165041">MEKFTKKYSIGLDIGVSSVGYAVVTEDHKVPTFKFKVLGNTEKRAIKKNLIGSVTFDSAKPAGDTRSFRANSRRIERRNNRIKYLRELFQSEIEKVDKNFYRRLDETFRKFNDKSDDIKIKHPFFGKKKLEKEFHRKYPTIYHLRKYLADTDSKEAPDIREVYLALSHIMKYRGNFLTAGKINPNNIDIREKWIDFLRACNLELGLNLPDNYEELDSIFKENIARKDKVDKILKFFPEENKKKDRSIFKQLLQLLFGLKTKFQRCFDLEEEIELSFTEEKYDENLEKLLDIIGDNYSDLFETLKTFRDSILLSSMLTHKGSTHARFSATMIDRYEEHRKDLQRLKTFVRLNLSEKDYEEIFNDESAKGYAGYISNHMKLSPNEEKSKSKLEYFYSNLTKKINKIEGSQYFLDKIEQGTLLRKLRTTDNGSIPNQIHRYEMENIIENQAKHFPFLEENKDKLISILTFKIPYYVGPLAKPNKSRFSWLVRNDNLIIESNDDEETQAGKIRPWNFDKLVDLDATRRSFIDHLIGKDVILLNEKVLPKRSLIYEEFMLQNELTRVKYKDKYGKTHKFTSDVRSQIISDLFKEESGRIKEQDLLKYLSLNHDELKAVEIVSGIKNSFNSILKTYHDFVDNGIFSRQFLDSEEYQDDLEEIIKIVTVFDDKKSIKDYLDRFYSDFLDEKQIVSLSKLRYTGWGKYSKKLLVGIRDDDTGFNILQFIRNDDQNRNLNQVIEVEPFRSKIMKLQSQHPQEEDVFEQIKELAGSSALKRGILNSIKVVDELVKIIGYPPENIVIEMARENMTTEEGAKKSQTRKVKLEATLKKIENDILTKDGKLPFSNEELQSEKLYLYCLQKGKDMYSLDSMGNPEPLYIDQLDQYEVDHIIPYSVLPVDSVDNKVLTHRKNNQNKRDSIPDKKTVHEMKAFWNQLLDAKLINQTKFQRLTMSERTPDGVLTDDIKAGFIERQLVETRQIIKHVARILDDRFDTSKIITLKSQLVSNFRNTFHIMKLRDLNDYHHAHDAYLNVVVAQTLLKAYPKLAPELTYGQFKNFNKYLENRATVRKQIYSNVMKFFNSKNSKISKDIWDCSRDLPIIKNVIYNSQINFVKRTVVKKGAFFNENPISEHSKISIDKRFPLKQGLDPESYGGYTPLNSALTVFVVAEKFDEKKKKCILIKDFFDIYIINYKKFNENPMEYLNDSSSNGFLAKHSLNKVIYYKKIAKYSLIQLSDNKRFLLESSSNLQKTTQFRLTDVQSELFFHMKRFITRSNLMDLKSTEAVKESSLFIDNHKNEFDEIANNLFEFARQQLGETTGLKTLISGYANRQFKNIVVTDEVVRYYYDNFIKMFSFVKSGVSQDISNYFAEKATVKRPRYRPNKKYLSATLIHQSVTGLYETRIDLSKLGEE</sequence>
<gene>
    <name evidence="13 15" type="primary">cas9</name>
    <name evidence="15" type="ORF">GP482_04965</name>
</gene>
<dbReference type="EMBL" id="CP046875">
    <property type="protein sequence ID" value="QGZ27523.1"/>
    <property type="molecule type" value="Genomic_DNA"/>
</dbReference>
<feature type="binding site" evidence="13">
    <location>
        <position position="1019"/>
    </location>
    <ligand>
        <name>Mg(2+)</name>
        <dbReference type="ChEBI" id="CHEBI:18420"/>
        <label>2</label>
    </ligand>
</feature>
<dbReference type="Pfam" id="PF16593">
    <property type="entry name" value="Cas9-BH"/>
    <property type="match status" value="1"/>
</dbReference>
<dbReference type="Pfam" id="PF22702">
    <property type="entry name" value="Cas9_RuvC"/>
    <property type="match status" value="1"/>
</dbReference>
<comment type="similarity">
    <text evidence="13">Belongs to the CRISPR-associated Cas9 family.</text>
</comment>
<organism evidence="15 16">
    <name type="scientific">Streptococcus ruminicola</name>
    <dbReference type="NCBI Taxonomy" id="2686210"/>
    <lineage>
        <taxon>Bacteria</taxon>
        <taxon>Bacillati</taxon>
        <taxon>Bacillota</taxon>
        <taxon>Bacilli</taxon>
        <taxon>Lactobacillales</taxon>
        <taxon>Streptococcaceae</taxon>
        <taxon>Streptococcus</taxon>
    </lineage>
</organism>
<evidence type="ECO:0000256" key="8">
    <source>
        <dbReference type="ARBA" id="ARBA00022884"/>
    </source>
</evidence>
<dbReference type="InterPro" id="IPR055228">
    <property type="entry name" value="Cas9_RuvC"/>
</dbReference>
<feature type="binding site" evidence="13">
    <location>
        <position position="797"/>
    </location>
    <ligand>
        <name>Mg(2+)</name>
        <dbReference type="ChEBI" id="CHEBI:18420"/>
        <label>1</label>
    </ligand>
</feature>
<accession>A0AAE6R4H0</accession>
<keyword evidence="11" id="KW-0464">Manganese</keyword>
<evidence type="ECO:0000256" key="5">
    <source>
        <dbReference type="ARBA" id="ARBA00022759"/>
    </source>
</evidence>
<feature type="active site" description="Proton acceptor for HNH nuclease domain" evidence="13">
    <location>
        <position position="884"/>
    </location>
</feature>
<evidence type="ECO:0000313" key="15">
    <source>
        <dbReference type="EMBL" id="QGZ27523.1"/>
    </source>
</evidence>
<feature type="active site" description="For RuvC-like nuclease domain" evidence="13">
    <location>
        <position position="13"/>
    </location>
</feature>
<dbReference type="GO" id="GO:0016787">
    <property type="term" value="F:hydrolase activity"/>
    <property type="evidence" value="ECO:0007669"/>
    <property type="project" value="UniProtKB-KW"/>
</dbReference>
<feature type="binding site" evidence="13">
    <location>
        <position position="13"/>
    </location>
    <ligand>
        <name>Mg(2+)</name>
        <dbReference type="ChEBI" id="CHEBI:18420"/>
        <label>1</label>
    </ligand>
</feature>
<evidence type="ECO:0000256" key="6">
    <source>
        <dbReference type="ARBA" id="ARBA00022801"/>
    </source>
</evidence>
<keyword evidence="9 13" id="KW-0051">Antiviral defense</keyword>
<dbReference type="NCBIfam" id="TIGR01865">
    <property type="entry name" value="cas_Csn1"/>
    <property type="match status" value="1"/>
</dbReference>
<dbReference type="PROSITE" id="PS51749">
    <property type="entry name" value="HNH_CAS9"/>
    <property type="match status" value="1"/>
</dbReference>
<comment type="domain">
    <text evidence="13">Has 2 endonuclease domains. The discontinuous RuvC-like domain cleaves the target DNA noncomplementary to crRNA while the HNH nuclease domain cleaves the target DNA complementary to crRNA.</text>
</comment>
<comment type="cofactor">
    <cofactor evidence="1 13">
        <name>Mg(2+)</name>
        <dbReference type="ChEBI" id="CHEBI:18420"/>
    </cofactor>
</comment>
<evidence type="ECO:0000313" key="16">
    <source>
        <dbReference type="Proteomes" id="UP000433223"/>
    </source>
</evidence>
<comment type="similarity">
    <text evidence="2">Belongs to the CRISPR-associated protein Cas9 family. Subtype II-A subfamily.</text>
</comment>
<dbReference type="InterPro" id="IPR028629">
    <property type="entry name" value="Cas9"/>
</dbReference>
<comment type="subunit">
    <text evidence="12 13">Monomer. Binds crRNA and tracrRNA.</text>
</comment>
<feature type="domain" description="HNH Cas9-type" evidence="14">
    <location>
        <begin position="805"/>
        <end position="968"/>
    </location>
</feature>
<comment type="function">
    <text evidence="13">CRISPR (clustered regularly interspaced short palindromic repeat) is an adaptive immune system that provides protection against mobile genetic elements (viruses, transposable elements and conjugative plasmids). CRISPR clusters contain spacers, sequences complementary to antecedent mobile elements, and target invading nucleic acids. CRISPR clusters are transcribed and processed into CRISPR RNA (crRNA). In type II CRISPR systems correct processing of pre-crRNA requires a trans-encoded small RNA (tracrRNA), endogenous ribonuclease 3 (rnc) and this protein. The tracrRNA serves as a guide for ribonuclease 3-aided processing of pre-crRNA. Subsequently Cas9/crRNA/tracrRNA endonucleolytically cleaves linear or circular dsDNA target complementary to the spacer; Cas9 is inactive in the absence of the 2 guide RNAs (gRNA). Cas9 recognizes the protospacer adjacent motif (PAM) in the CRISPR repeat sequences to help distinguish self versus nonself, as targets within the bacterial CRISPR locus do not have PAMs. PAM recognition is also required for catalytic activity.</text>
</comment>
<reference evidence="15 16" key="1">
    <citation type="submission" date="2019-12" db="EMBL/GenBank/DDBJ databases">
        <title>Complete genome sequence of Streptococcus lutetiensis CNU 77-61 isolated from Capra aegagrus hircus.</title>
        <authorList>
            <person name="Park S.Y."/>
            <person name="Kim J.H."/>
            <person name="Seo S.W."/>
        </authorList>
    </citation>
    <scope>NUCLEOTIDE SEQUENCE [LARGE SCALE GENOMIC DNA]</scope>
    <source>
        <strain evidence="15 16">CNU_77-61</strain>
    </source>
</reference>
<evidence type="ECO:0000256" key="1">
    <source>
        <dbReference type="ARBA" id="ARBA00001946"/>
    </source>
</evidence>
<dbReference type="InterPro" id="IPR003615">
    <property type="entry name" value="HNH_nuc"/>
</dbReference>
<evidence type="ECO:0000256" key="7">
    <source>
        <dbReference type="ARBA" id="ARBA00022842"/>
    </source>
</evidence>
<dbReference type="RefSeq" id="WP_158914185.1">
    <property type="nucleotide sequence ID" value="NZ_CP046875.1"/>
</dbReference>
<evidence type="ECO:0000256" key="9">
    <source>
        <dbReference type="ARBA" id="ARBA00023118"/>
    </source>
</evidence>
<dbReference type="GO" id="GO:0051607">
    <property type="term" value="P:defense response to virus"/>
    <property type="evidence" value="ECO:0007669"/>
    <property type="project" value="UniProtKB-UniRule"/>
</dbReference>
<feature type="binding site" evidence="13">
    <location>
        <position position="801"/>
    </location>
    <ligand>
        <name>Mg(2+)</name>
        <dbReference type="ChEBI" id="CHEBI:18420"/>
        <label>1</label>
    </ligand>
</feature>
<feature type="binding site" evidence="13">
    <location>
        <position position="13"/>
    </location>
    <ligand>
        <name>Mg(2+)</name>
        <dbReference type="ChEBI" id="CHEBI:18420"/>
        <label>2</label>
    </ligand>
</feature>
<protein>
    <recommendedName>
        <fullName evidence="13">CRISPR-associated endonuclease Cas9</fullName>
        <ecNumber evidence="13">3.1.-.-</ecNumber>
    </recommendedName>
</protein>
<dbReference type="GO" id="GO:0043571">
    <property type="term" value="P:maintenance of CRISPR repeat elements"/>
    <property type="evidence" value="ECO:0007669"/>
    <property type="project" value="UniProtKB-UniRule"/>
</dbReference>
<dbReference type="Proteomes" id="UP000433223">
    <property type="component" value="Chromosome"/>
</dbReference>
<dbReference type="Pfam" id="PF16595">
    <property type="entry name" value="Cas9_PI"/>
    <property type="match status" value="1"/>
</dbReference>
<evidence type="ECO:0000256" key="4">
    <source>
        <dbReference type="ARBA" id="ARBA00022723"/>
    </source>
</evidence>
<dbReference type="Pfam" id="PF13395">
    <property type="entry name" value="HNH_4"/>
    <property type="match status" value="1"/>
</dbReference>
<dbReference type="HAMAP" id="MF_01480">
    <property type="entry name" value="Cas9"/>
    <property type="match status" value="1"/>
</dbReference>